<name>A0A9X4QAQ2_9FIRM</name>
<dbReference type="EMBL" id="JAKOAV010000087">
    <property type="protein sequence ID" value="MDF9410101.1"/>
    <property type="molecule type" value="Genomic_DNA"/>
</dbReference>
<gene>
    <name evidence="1" type="ORF">L7E55_17495</name>
</gene>
<evidence type="ECO:0000313" key="2">
    <source>
        <dbReference type="Proteomes" id="UP001154312"/>
    </source>
</evidence>
<dbReference type="Proteomes" id="UP001154312">
    <property type="component" value="Unassembled WGS sequence"/>
</dbReference>
<comment type="caution">
    <text evidence="1">The sequence shown here is derived from an EMBL/GenBank/DDBJ whole genome shotgun (WGS) entry which is preliminary data.</text>
</comment>
<dbReference type="AlphaFoldDB" id="A0A9X4QAQ2"/>
<evidence type="ECO:0000313" key="1">
    <source>
        <dbReference type="EMBL" id="MDF9410101.1"/>
    </source>
</evidence>
<accession>A0A9X4QAQ2</accession>
<protein>
    <submittedName>
        <fullName evidence="1">Uncharacterized protein</fullName>
    </submittedName>
</protein>
<organism evidence="1 2">
    <name type="scientific">Pelotomaculum isophthalicicum JI</name>
    <dbReference type="NCBI Taxonomy" id="947010"/>
    <lineage>
        <taxon>Bacteria</taxon>
        <taxon>Bacillati</taxon>
        <taxon>Bacillota</taxon>
        <taxon>Clostridia</taxon>
        <taxon>Eubacteriales</taxon>
        <taxon>Desulfotomaculaceae</taxon>
        <taxon>Pelotomaculum</taxon>
    </lineage>
</organism>
<proteinExistence type="predicted"/>
<reference evidence="1" key="1">
    <citation type="submission" date="2022-02" db="EMBL/GenBank/DDBJ databases">
        <authorList>
            <person name="Leng L."/>
        </authorList>
    </citation>
    <scope>NUCLEOTIDE SEQUENCE</scope>
    <source>
        <strain evidence="1">JI</strain>
    </source>
</reference>
<keyword evidence="2" id="KW-1185">Reference proteome</keyword>
<dbReference type="RefSeq" id="WP_277445648.1">
    <property type="nucleotide sequence ID" value="NZ_JAKOAV010000087.1"/>
</dbReference>
<sequence length="129" mass="14987">MFIRWKGRYAYLEHRYIAEDGKVKSRSRYLGQNHLEALTKMLAAGEISQNDFKKLTGYITEGKLNLTKDRGLGIGNDIFRLFENHKIDIFFNDRWLSGVVAKDEYGWRLKDDGDNIVGLCPGIRARQLF</sequence>